<organism evidence="1 2">
    <name type="scientific">Allacma fusca</name>
    <dbReference type="NCBI Taxonomy" id="39272"/>
    <lineage>
        <taxon>Eukaryota</taxon>
        <taxon>Metazoa</taxon>
        <taxon>Ecdysozoa</taxon>
        <taxon>Arthropoda</taxon>
        <taxon>Hexapoda</taxon>
        <taxon>Collembola</taxon>
        <taxon>Symphypleona</taxon>
        <taxon>Sminthuridae</taxon>
        <taxon>Allacma</taxon>
    </lineage>
</organism>
<evidence type="ECO:0000313" key="1">
    <source>
        <dbReference type="EMBL" id="CAG7733411.1"/>
    </source>
</evidence>
<dbReference type="AlphaFoldDB" id="A0A8J2KE05"/>
<dbReference type="EMBL" id="CAJVCH010248643">
    <property type="protein sequence ID" value="CAG7733411.1"/>
    <property type="molecule type" value="Genomic_DNA"/>
</dbReference>
<dbReference type="PANTHER" id="PTHR33053">
    <property type="entry name" value="PROTEIN, PUTATIVE-RELATED"/>
    <property type="match status" value="1"/>
</dbReference>
<accession>A0A8J2KE05</accession>
<gene>
    <name evidence="1" type="ORF">AFUS01_LOCUS21856</name>
</gene>
<proteinExistence type="predicted"/>
<feature type="non-terminal residue" evidence="1">
    <location>
        <position position="395"/>
    </location>
</feature>
<dbReference type="Proteomes" id="UP000708208">
    <property type="component" value="Unassembled WGS sequence"/>
</dbReference>
<dbReference type="PANTHER" id="PTHR33053:SF24">
    <property type="entry name" value="TRANSPOSASE DOMAIN-CONTAINING PROTEIN"/>
    <property type="match status" value="1"/>
</dbReference>
<reference evidence="1" key="1">
    <citation type="submission" date="2021-06" db="EMBL/GenBank/DDBJ databases">
        <authorList>
            <person name="Hodson N. C."/>
            <person name="Mongue J. A."/>
            <person name="Jaron S. K."/>
        </authorList>
    </citation>
    <scope>NUCLEOTIDE SEQUENCE</scope>
</reference>
<name>A0A8J2KE05_9HEXA</name>
<protein>
    <recommendedName>
        <fullName evidence="3">Transposase domain-containing protein</fullName>
    </recommendedName>
</protein>
<dbReference type="OrthoDB" id="10053513at2759"/>
<comment type="caution">
    <text evidence="1">The sequence shown here is derived from an EMBL/GenBank/DDBJ whole genome shotgun (WGS) entry which is preliminary data.</text>
</comment>
<evidence type="ECO:0008006" key="3">
    <source>
        <dbReference type="Google" id="ProtNLM"/>
    </source>
</evidence>
<evidence type="ECO:0000313" key="2">
    <source>
        <dbReference type="Proteomes" id="UP000708208"/>
    </source>
</evidence>
<keyword evidence="2" id="KW-1185">Reference proteome</keyword>
<sequence>MPKIVSKRTLRRQIKQAVDRDLRSIEAVGEIFPFPIFTTTEIAGINLVAPKPGNIAPEPTFSAEEFTRSDRRNTVLPTSNVVSVSLESSDSEHEEGPIMDQLKLWALEENVTHRAVGKLLHLLHSRIPELPLSTRTLLGTNRETRTTMIPGGEILYLGLEKGLRRKISMGIRSKNLSCRFSIDGIPLFNNSDICFWPILCILNECVEQTPFPVAVFSGVSKPKCLNSYLQQFISELQVIFTRGITVGDVTHVVDKDRCSFILDAPARSFVKAIKGHMGYYSCEKCTARGFYDSHRMTFPDFSASARTDESFELRLQEEHHNEPFITEKSPLEKIGIGMVSQFPLEYMHLVCLGVVRKLLAIWLKGPLLTRLQGSDIQRLNTKLESCAVNIPVEFN</sequence>